<protein>
    <recommendedName>
        <fullName evidence="7">Transcription factor domain-containing protein</fullName>
    </recommendedName>
</protein>
<gene>
    <name evidence="5" type="ORF">EYZ11_004871</name>
</gene>
<dbReference type="Proteomes" id="UP000308092">
    <property type="component" value="Unassembled WGS sequence"/>
</dbReference>
<evidence type="ECO:0000256" key="3">
    <source>
        <dbReference type="ARBA" id="ARBA00023242"/>
    </source>
</evidence>
<dbReference type="PANTHER" id="PTHR47424">
    <property type="entry name" value="REGULATORY PROTEIN GAL4"/>
    <property type="match status" value="1"/>
</dbReference>
<keyword evidence="6" id="KW-1185">Reference proteome</keyword>
<evidence type="ECO:0008006" key="7">
    <source>
        <dbReference type="Google" id="ProtNLM"/>
    </source>
</evidence>
<evidence type="ECO:0000313" key="6">
    <source>
        <dbReference type="Proteomes" id="UP000308092"/>
    </source>
</evidence>
<evidence type="ECO:0000256" key="4">
    <source>
        <dbReference type="SAM" id="MobiDB-lite"/>
    </source>
</evidence>
<evidence type="ECO:0000256" key="2">
    <source>
        <dbReference type="ARBA" id="ARBA00023163"/>
    </source>
</evidence>
<accession>A0A4S3JLT8</accession>
<keyword evidence="3" id="KW-0539">Nucleus</keyword>
<organism evidence="5 6">
    <name type="scientific">Aspergillus tanneri</name>
    <dbReference type="NCBI Taxonomy" id="1220188"/>
    <lineage>
        <taxon>Eukaryota</taxon>
        <taxon>Fungi</taxon>
        <taxon>Dikarya</taxon>
        <taxon>Ascomycota</taxon>
        <taxon>Pezizomycotina</taxon>
        <taxon>Eurotiomycetes</taxon>
        <taxon>Eurotiomycetidae</taxon>
        <taxon>Eurotiales</taxon>
        <taxon>Aspergillaceae</taxon>
        <taxon>Aspergillus</taxon>
        <taxon>Aspergillus subgen. Circumdati</taxon>
    </lineage>
</organism>
<evidence type="ECO:0000256" key="1">
    <source>
        <dbReference type="ARBA" id="ARBA00023015"/>
    </source>
</evidence>
<name>A0A4S3JLT8_9EURO</name>
<dbReference type="InterPro" id="IPR051127">
    <property type="entry name" value="Fungal_SecMet_Regulators"/>
</dbReference>
<reference evidence="5 6" key="1">
    <citation type="submission" date="2019-03" db="EMBL/GenBank/DDBJ databases">
        <title>The genome sequence of a newly discovered highly antifungal drug resistant Aspergillus species, Aspergillus tanneri NIH 1004.</title>
        <authorList>
            <person name="Mounaud S."/>
            <person name="Singh I."/>
            <person name="Joardar V."/>
            <person name="Pakala S."/>
            <person name="Pakala S."/>
            <person name="Venepally P."/>
            <person name="Hoover J."/>
            <person name="Nierman W."/>
            <person name="Chung J."/>
            <person name="Losada L."/>
        </authorList>
    </citation>
    <scope>NUCLEOTIDE SEQUENCE [LARGE SCALE GENOMIC DNA]</scope>
    <source>
        <strain evidence="5 6">NIH1004</strain>
    </source>
</reference>
<feature type="region of interest" description="Disordered" evidence="4">
    <location>
        <begin position="134"/>
        <end position="163"/>
    </location>
</feature>
<evidence type="ECO:0000313" key="5">
    <source>
        <dbReference type="EMBL" id="THC95658.1"/>
    </source>
</evidence>
<dbReference type="STRING" id="1220188.A0A4S3JLT8"/>
<dbReference type="PANTHER" id="PTHR47424:SF6">
    <property type="entry name" value="PROLINE UTILIZATION TRANS-ACTIVATOR"/>
    <property type="match status" value="1"/>
</dbReference>
<sequence length="218" mass="23946">MTARPLVFYVIQRRLDAEDQASATEDWKGGLSQNTVAVIDSCITAARATTIIMDAAAKHNLVATYGYLDGEYIFSAALLLVMVNAAFPYNESNARTMDMALNLLRSMADRGNAYLGSRHSLLLELKSAIGSNHSRKGDLPACSPNTPSSAQQTSPSANVVQEQSPVVSTEWPSQQDLPSMRDISFNFDINDDPGLWEEVLGQIDIDMDTDWIENTLRK</sequence>
<dbReference type="EMBL" id="SOSA01000148">
    <property type="protein sequence ID" value="THC95658.1"/>
    <property type="molecule type" value="Genomic_DNA"/>
</dbReference>
<keyword evidence="2" id="KW-0804">Transcription</keyword>
<proteinExistence type="predicted"/>
<comment type="caution">
    <text evidence="5">The sequence shown here is derived from an EMBL/GenBank/DDBJ whole genome shotgun (WGS) entry which is preliminary data.</text>
</comment>
<dbReference type="AlphaFoldDB" id="A0A4S3JLT8"/>
<feature type="compositionally biased region" description="Polar residues" evidence="4">
    <location>
        <begin position="143"/>
        <end position="163"/>
    </location>
</feature>
<keyword evidence="1" id="KW-0805">Transcription regulation</keyword>
<dbReference type="VEuPathDB" id="FungiDB:EYZ11_004871"/>